<dbReference type="SMART" id="SM00332">
    <property type="entry name" value="PP2Cc"/>
    <property type="match status" value="1"/>
</dbReference>
<dbReference type="RefSeq" id="WP_303910616.1">
    <property type="nucleotide sequence ID" value="NZ_DYXM01000050.1"/>
</dbReference>
<evidence type="ECO:0000256" key="7">
    <source>
        <dbReference type="ARBA" id="ARBA00047761"/>
    </source>
</evidence>
<keyword evidence="6" id="KW-0464">Manganese</keyword>
<evidence type="ECO:0000256" key="13">
    <source>
        <dbReference type="SAM" id="Phobius"/>
    </source>
</evidence>
<dbReference type="EC" id="3.1.3.16" evidence="2"/>
<evidence type="ECO:0000313" key="16">
    <source>
        <dbReference type="Proteomes" id="UP000776650"/>
    </source>
</evidence>
<dbReference type="Gene3D" id="3.60.40.10">
    <property type="entry name" value="PPM-type phosphatase domain"/>
    <property type="match status" value="1"/>
</dbReference>
<organism evidence="15 16">
    <name type="scientific">Dietzia timorensis</name>
    <dbReference type="NCBI Taxonomy" id="499555"/>
    <lineage>
        <taxon>Bacteria</taxon>
        <taxon>Bacillati</taxon>
        <taxon>Actinomycetota</taxon>
        <taxon>Actinomycetes</taxon>
        <taxon>Mycobacteriales</taxon>
        <taxon>Dietziaceae</taxon>
        <taxon>Dietzia</taxon>
    </lineage>
</organism>
<comment type="caution">
    <text evidence="15">The sequence shown here is derived from an EMBL/GenBank/DDBJ whole genome shotgun (WGS) entry which is preliminary data.</text>
</comment>
<evidence type="ECO:0000313" key="15">
    <source>
        <dbReference type="EMBL" id="HJE89846.1"/>
    </source>
</evidence>
<evidence type="ECO:0000256" key="9">
    <source>
        <dbReference type="ARBA" id="ARBA00071184"/>
    </source>
</evidence>
<dbReference type="GO" id="GO:0046872">
    <property type="term" value="F:metal ion binding"/>
    <property type="evidence" value="ECO:0007669"/>
    <property type="project" value="UniProtKB-KW"/>
</dbReference>
<evidence type="ECO:0000259" key="14">
    <source>
        <dbReference type="PROSITE" id="PS51746"/>
    </source>
</evidence>
<dbReference type="CDD" id="cd00143">
    <property type="entry name" value="PP2Cc"/>
    <property type="match status" value="1"/>
</dbReference>
<dbReference type="SUPFAM" id="SSF81606">
    <property type="entry name" value="PP2C-like"/>
    <property type="match status" value="1"/>
</dbReference>
<feature type="compositionally biased region" description="Basic and acidic residues" evidence="12">
    <location>
        <begin position="465"/>
        <end position="484"/>
    </location>
</feature>
<dbReference type="Proteomes" id="UP000776650">
    <property type="component" value="Unassembled WGS sequence"/>
</dbReference>
<dbReference type="PROSITE" id="PS51746">
    <property type="entry name" value="PPM_2"/>
    <property type="match status" value="1"/>
</dbReference>
<comment type="catalytic activity">
    <reaction evidence="8">
        <text>O-phospho-L-threonyl-[protein] + H2O = L-threonyl-[protein] + phosphate</text>
        <dbReference type="Rhea" id="RHEA:47004"/>
        <dbReference type="Rhea" id="RHEA-COMP:11060"/>
        <dbReference type="Rhea" id="RHEA-COMP:11605"/>
        <dbReference type="ChEBI" id="CHEBI:15377"/>
        <dbReference type="ChEBI" id="CHEBI:30013"/>
        <dbReference type="ChEBI" id="CHEBI:43474"/>
        <dbReference type="ChEBI" id="CHEBI:61977"/>
        <dbReference type="EC" id="3.1.3.16"/>
    </reaction>
</comment>
<evidence type="ECO:0000256" key="6">
    <source>
        <dbReference type="ARBA" id="ARBA00023211"/>
    </source>
</evidence>
<dbReference type="Pfam" id="PF13672">
    <property type="entry name" value="PP2C_2"/>
    <property type="match status" value="1"/>
</dbReference>
<dbReference type="InterPro" id="IPR001932">
    <property type="entry name" value="PPM-type_phosphatase-like_dom"/>
</dbReference>
<evidence type="ECO:0000256" key="4">
    <source>
        <dbReference type="ARBA" id="ARBA00022801"/>
    </source>
</evidence>
<evidence type="ECO:0000256" key="2">
    <source>
        <dbReference type="ARBA" id="ARBA00013081"/>
    </source>
</evidence>
<proteinExistence type="predicted"/>
<evidence type="ECO:0000256" key="8">
    <source>
        <dbReference type="ARBA" id="ARBA00048336"/>
    </source>
</evidence>
<evidence type="ECO:0000256" key="1">
    <source>
        <dbReference type="ARBA" id="ARBA00001936"/>
    </source>
</evidence>
<accession>A0A921F134</accession>
<reference evidence="15" key="1">
    <citation type="journal article" date="2021" name="PeerJ">
        <title>Extensive microbial diversity within the chicken gut microbiome revealed by metagenomics and culture.</title>
        <authorList>
            <person name="Gilroy R."/>
            <person name="Ravi A."/>
            <person name="Getino M."/>
            <person name="Pursley I."/>
            <person name="Horton D.L."/>
            <person name="Alikhan N.F."/>
            <person name="Baker D."/>
            <person name="Gharbi K."/>
            <person name="Hall N."/>
            <person name="Watson M."/>
            <person name="Adriaenssens E.M."/>
            <person name="Foster-Nyarko E."/>
            <person name="Jarju S."/>
            <person name="Secka A."/>
            <person name="Antonio M."/>
            <person name="Oren A."/>
            <person name="Chaudhuri R.R."/>
            <person name="La Ragione R."/>
            <person name="Hildebrand F."/>
            <person name="Pallen M.J."/>
        </authorList>
    </citation>
    <scope>NUCLEOTIDE SEQUENCE</scope>
    <source>
        <strain evidence="15">ChiGjej1B1-18357</strain>
    </source>
</reference>
<dbReference type="GO" id="GO:0004722">
    <property type="term" value="F:protein serine/threonine phosphatase activity"/>
    <property type="evidence" value="ECO:0007669"/>
    <property type="project" value="UniProtKB-EC"/>
</dbReference>
<feature type="region of interest" description="Disordered" evidence="12">
    <location>
        <begin position="453"/>
        <end position="517"/>
    </location>
</feature>
<dbReference type="AlphaFoldDB" id="A0A921F134"/>
<feature type="compositionally biased region" description="Low complexity" evidence="12">
    <location>
        <begin position="485"/>
        <end position="509"/>
    </location>
</feature>
<keyword evidence="13" id="KW-1133">Transmembrane helix</keyword>
<evidence type="ECO:0000256" key="3">
    <source>
        <dbReference type="ARBA" id="ARBA00022723"/>
    </source>
</evidence>
<keyword evidence="5" id="KW-0904">Protein phosphatase</keyword>
<feature type="transmembrane region" description="Helical" evidence="13">
    <location>
        <begin position="321"/>
        <end position="343"/>
    </location>
</feature>
<protein>
    <recommendedName>
        <fullName evidence="9">Serine/threonine protein phosphatase PstP</fullName>
        <ecNumber evidence="2">3.1.3.16</ecNumber>
    </recommendedName>
    <alternativeName>
        <fullName evidence="11">Mycobacterial Ser/Thr phosphatase</fullName>
    </alternativeName>
    <alternativeName>
        <fullName evidence="10">PP2C-family Ser/Thr phosphatase</fullName>
    </alternativeName>
</protein>
<dbReference type="FunFam" id="3.60.40.10:FF:000002">
    <property type="entry name" value="Serine/threonine phosphatase stp"/>
    <property type="match status" value="1"/>
</dbReference>
<feature type="domain" description="PPM-type phosphatase" evidence="14">
    <location>
        <begin position="6"/>
        <end position="235"/>
    </location>
</feature>
<keyword evidence="4" id="KW-0378">Hydrolase</keyword>
<keyword evidence="3" id="KW-0479">Metal-binding</keyword>
<keyword evidence="13" id="KW-0472">Membrane</keyword>
<name>A0A921F134_9ACTN</name>
<evidence type="ECO:0000256" key="10">
    <source>
        <dbReference type="ARBA" id="ARBA00077741"/>
    </source>
</evidence>
<feature type="region of interest" description="Disordered" evidence="12">
    <location>
        <begin position="273"/>
        <end position="312"/>
    </location>
</feature>
<evidence type="ECO:0000256" key="12">
    <source>
        <dbReference type="SAM" id="MobiDB-lite"/>
    </source>
</evidence>
<comment type="cofactor">
    <cofactor evidence="1">
        <name>Mn(2+)</name>
        <dbReference type="ChEBI" id="CHEBI:29035"/>
    </cofactor>
</comment>
<evidence type="ECO:0000256" key="5">
    <source>
        <dbReference type="ARBA" id="ARBA00022912"/>
    </source>
</evidence>
<reference evidence="15" key="2">
    <citation type="submission" date="2021-09" db="EMBL/GenBank/DDBJ databases">
        <authorList>
            <person name="Gilroy R."/>
        </authorList>
    </citation>
    <scope>NUCLEOTIDE SEQUENCE</scope>
    <source>
        <strain evidence="15">ChiGjej1B1-18357</strain>
    </source>
</reference>
<gene>
    <name evidence="15" type="ORF">K8V11_02390</name>
</gene>
<keyword evidence="13" id="KW-0812">Transmembrane</keyword>
<dbReference type="InterPro" id="IPR036457">
    <property type="entry name" value="PPM-type-like_dom_sf"/>
</dbReference>
<dbReference type="SMART" id="SM00331">
    <property type="entry name" value="PP2C_SIG"/>
    <property type="match status" value="1"/>
</dbReference>
<evidence type="ECO:0000256" key="11">
    <source>
        <dbReference type="ARBA" id="ARBA00079123"/>
    </source>
</evidence>
<dbReference type="EMBL" id="DYXM01000050">
    <property type="protein sequence ID" value="HJE89846.1"/>
    <property type="molecule type" value="Genomic_DNA"/>
</dbReference>
<comment type="catalytic activity">
    <reaction evidence="7">
        <text>O-phospho-L-seryl-[protein] + H2O = L-seryl-[protein] + phosphate</text>
        <dbReference type="Rhea" id="RHEA:20629"/>
        <dbReference type="Rhea" id="RHEA-COMP:9863"/>
        <dbReference type="Rhea" id="RHEA-COMP:11604"/>
        <dbReference type="ChEBI" id="CHEBI:15377"/>
        <dbReference type="ChEBI" id="CHEBI:29999"/>
        <dbReference type="ChEBI" id="CHEBI:43474"/>
        <dbReference type="ChEBI" id="CHEBI:83421"/>
        <dbReference type="EC" id="3.1.3.16"/>
    </reaction>
</comment>
<sequence length="517" mass="52862">MSFALDFFARSDLGLVRDNNEDSAFAGPRLLALADGMGGHAAGEVASQLMIGALSPLDEDEPGSDLTGALAQAMHAGNDSIAASVKEDSRREGMGCTLTALLFDGRRVGLLHVGDSRAYLLRDGELSQITRDDTFVQSMVDEGRLSADEAHSHPQRSLILKALTGQEVEPTTAVREVRKGDRYLLCSDGLSDPVSESTIRETLGTGTPEEAVDKLISLALRSGGPDNVSVVVGEVVEESAATPARPIVVGAASSESTDSILVTDSAAARAAAFARSQRGVGTPKDSPDDSGEQTAKDQASSPGAAGEGPGKAKARSRKLRVVLPVLVAVLVVAIGAIVSAMLIRSNYFVATDDSRVVVKQGISGEVLGISLSSVSQLGCLDPSGALSLVDADAAPEGCNVLTVGDLRNGARAQVEGGLPSGSLAEAGAQINRLAMEELLPTCAQVEAEALAAATSANAERTPPSDSERPPEDRGGDAPAEKPAENPDAAPDEQAPAPAAGPDAQPAASPGVNCRAVN</sequence>